<dbReference type="AlphaFoldDB" id="A0A644VKI8"/>
<sequence length="216" mass="25275">MLAVNAVPDTNISGRYCLSTAYLAPVEYYEVLANAEEVLLEQHEFYIKQSYRNRCVISTANGLMDLTIPVEKFENGKTHIRDVRISYHGNWQAQHWKSIASSYNSSPFFEYYVDDLIGFYERKWNFLWDFNMEIQQKILGLIDIQPVVRLTATYSKDLPNDVFDLRPAIHPKKEVVFKQHKTYYQVFAQKFGFHPNLSVLDLLLNMGNESVFVLKK</sequence>
<evidence type="ECO:0008006" key="2">
    <source>
        <dbReference type="Google" id="ProtNLM"/>
    </source>
</evidence>
<organism evidence="1">
    <name type="scientific">bioreactor metagenome</name>
    <dbReference type="NCBI Taxonomy" id="1076179"/>
    <lineage>
        <taxon>unclassified sequences</taxon>
        <taxon>metagenomes</taxon>
        <taxon>ecological metagenomes</taxon>
    </lineage>
</organism>
<protein>
    <recommendedName>
        <fullName evidence="2">WbqC-like protein family protein</fullName>
    </recommendedName>
</protein>
<comment type="caution">
    <text evidence="1">The sequence shown here is derived from an EMBL/GenBank/DDBJ whole genome shotgun (WGS) entry which is preliminary data.</text>
</comment>
<dbReference type="Pfam" id="PF08889">
    <property type="entry name" value="WbqC"/>
    <property type="match status" value="1"/>
</dbReference>
<dbReference type="EMBL" id="VSSQ01000341">
    <property type="protein sequence ID" value="MPL91841.1"/>
    <property type="molecule type" value="Genomic_DNA"/>
</dbReference>
<gene>
    <name evidence="1" type="ORF">SDC9_37924</name>
</gene>
<evidence type="ECO:0000313" key="1">
    <source>
        <dbReference type="EMBL" id="MPL91841.1"/>
    </source>
</evidence>
<accession>A0A644VKI8</accession>
<reference evidence="1" key="1">
    <citation type="submission" date="2019-08" db="EMBL/GenBank/DDBJ databases">
        <authorList>
            <person name="Kucharzyk K."/>
            <person name="Murdoch R.W."/>
            <person name="Higgins S."/>
            <person name="Loffler F."/>
        </authorList>
    </citation>
    <scope>NUCLEOTIDE SEQUENCE</scope>
</reference>
<name>A0A644VKI8_9ZZZZ</name>
<proteinExistence type="predicted"/>
<dbReference type="InterPro" id="IPR014985">
    <property type="entry name" value="WbqC"/>
</dbReference>